<feature type="binding site" evidence="10">
    <location>
        <position position="282"/>
    </location>
    <ligand>
        <name>ATP</name>
        <dbReference type="ChEBI" id="CHEBI:30616"/>
    </ligand>
</feature>
<feature type="binding site" evidence="10">
    <location>
        <begin position="355"/>
        <end position="356"/>
    </location>
    <ligand>
        <name>ATP</name>
        <dbReference type="ChEBI" id="CHEBI:30616"/>
    </ligand>
</feature>
<keyword evidence="7 9" id="KW-0315">Glutamine amidotransferase</keyword>
<dbReference type="Pfam" id="PF13537">
    <property type="entry name" value="GATase_7"/>
    <property type="match status" value="1"/>
</dbReference>
<feature type="binding site" evidence="10">
    <location>
        <position position="98"/>
    </location>
    <ligand>
        <name>L-glutamine</name>
        <dbReference type="ChEBI" id="CHEBI:58359"/>
    </ligand>
</feature>
<name>I5AT65_EUBC6</name>
<evidence type="ECO:0000256" key="3">
    <source>
        <dbReference type="ARBA" id="ARBA00012737"/>
    </source>
</evidence>
<dbReference type="InterPro" id="IPR001962">
    <property type="entry name" value="Asn_synthase"/>
</dbReference>
<dbReference type="AlphaFoldDB" id="I5AT65"/>
<dbReference type="Proteomes" id="UP000005753">
    <property type="component" value="Chromosome"/>
</dbReference>
<dbReference type="PIRSF" id="PIRSF001589">
    <property type="entry name" value="Asn_synthetase_glu-h"/>
    <property type="match status" value="1"/>
</dbReference>
<dbReference type="NCBIfam" id="TIGR01536">
    <property type="entry name" value="asn_synth_AEB"/>
    <property type="match status" value="1"/>
</dbReference>
<evidence type="ECO:0000256" key="8">
    <source>
        <dbReference type="ARBA" id="ARBA00048741"/>
    </source>
</evidence>
<sequence length="638" mass="73698">MCGICGFTGTDYDQPSVLKSMMNRIIHRGPDGSGQYIDGNIAIGHRRLSIIDLSDAGIQPMYNEDRSIVCTFNGEIYNYKELKEELLAKGHVFYSSSDTEVLIHGYEEWKESMLDRLRGMFTFVLWNKNTKELFAARDMFGIKPFYYAEINGNLLWASEIKSLLEYPGYHREVNLEALEQYLSFEYSVLPETFFKGIFKLMPGHYMKWKDGQKTITRYFDPVLTPSKEPVDHKKLIEQIDETMQDSIRYHMVSDVEVASLLSSGVDSSYVATQFHGAKTYTVGFDYETYNEIPYAQELSKTLGIENKSKVISTEEYWAELPRIQYYMDEPLADASASALYFVDREAAKDVKVILSGEGSDELFGGYVIYHEPMSLAGYQKLPKKIRKAMASLVSVLPGHPKGKGFLLRGSRDVQERFIGNANVYDMKLRNKVLRYPSGNSEPWRLTAPYYKKAEGLADTEKMQYIDLNFWLVGDILLKADKMSMAHSIESRVPFLDRKVYELAKNIPLQEKVTDTNTKVCFRKAAHKYLSAAQAKKKKLGFPVPIRVWLRTDKYYNIVKKEFTSDIAAKFFHTDELVKILDKHKAGKEDYARHIWVVYMFLLWYKQYFTENGCSVTIEDELRFEKLRKNNRNATMNNA</sequence>
<keyword evidence="14" id="KW-1185">Reference proteome</keyword>
<evidence type="ECO:0000256" key="6">
    <source>
        <dbReference type="ARBA" id="ARBA00022888"/>
    </source>
</evidence>
<dbReference type="SUPFAM" id="SSF52402">
    <property type="entry name" value="Adenine nucleotide alpha hydrolases-like"/>
    <property type="match status" value="1"/>
</dbReference>
<dbReference type="PANTHER" id="PTHR43284">
    <property type="entry name" value="ASPARAGINE SYNTHETASE (GLUTAMINE-HYDROLYZING)"/>
    <property type="match status" value="1"/>
</dbReference>
<gene>
    <name evidence="13" type="ORF">EubceDRAFT1_1171</name>
</gene>
<feature type="active site" description="For GATase activity" evidence="9">
    <location>
        <position position="2"/>
    </location>
</feature>
<feature type="domain" description="Glutamine amidotransferase type-2" evidence="12">
    <location>
        <begin position="2"/>
        <end position="211"/>
    </location>
</feature>
<dbReference type="CDD" id="cd01991">
    <property type="entry name" value="Asn_synthase_B_C"/>
    <property type="match status" value="1"/>
</dbReference>
<evidence type="ECO:0000256" key="7">
    <source>
        <dbReference type="ARBA" id="ARBA00022962"/>
    </source>
</evidence>
<dbReference type="InterPro" id="IPR014729">
    <property type="entry name" value="Rossmann-like_a/b/a_fold"/>
</dbReference>
<dbReference type="InterPro" id="IPR017932">
    <property type="entry name" value="GATase_2_dom"/>
</dbReference>
<comment type="similarity">
    <text evidence="2">Belongs to the asparagine synthetase family.</text>
</comment>
<dbReference type="GO" id="GO:0006529">
    <property type="term" value="P:asparagine biosynthetic process"/>
    <property type="evidence" value="ECO:0007669"/>
    <property type="project" value="UniProtKB-KW"/>
</dbReference>
<dbReference type="Pfam" id="PF00733">
    <property type="entry name" value="Asn_synthase"/>
    <property type="match status" value="1"/>
</dbReference>
<dbReference type="EC" id="6.3.5.4" evidence="3"/>
<dbReference type="InterPro" id="IPR033738">
    <property type="entry name" value="AsnB_N"/>
</dbReference>
<feature type="site" description="Important for beta-aspartyl-AMP intermediate formation" evidence="11">
    <location>
        <position position="357"/>
    </location>
</feature>
<evidence type="ECO:0000313" key="13">
    <source>
        <dbReference type="EMBL" id="EIM56988.1"/>
    </source>
</evidence>
<dbReference type="InterPro" id="IPR006426">
    <property type="entry name" value="Asn_synth_AEB"/>
</dbReference>
<dbReference type="OrthoDB" id="9763290at2"/>
<evidence type="ECO:0000256" key="10">
    <source>
        <dbReference type="PIRSR" id="PIRSR001589-2"/>
    </source>
</evidence>
<dbReference type="Gene3D" id="3.40.50.620">
    <property type="entry name" value="HUPs"/>
    <property type="match status" value="2"/>
</dbReference>
<accession>I5AT65</accession>
<dbReference type="SUPFAM" id="SSF56235">
    <property type="entry name" value="N-terminal nucleophile aminohydrolases (Ntn hydrolases)"/>
    <property type="match status" value="1"/>
</dbReference>
<dbReference type="CDD" id="cd00712">
    <property type="entry name" value="AsnB"/>
    <property type="match status" value="1"/>
</dbReference>
<dbReference type="InterPro" id="IPR051786">
    <property type="entry name" value="ASN_synthetase/amidase"/>
</dbReference>
<keyword evidence="4 10" id="KW-0547">Nucleotide-binding</keyword>
<protein>
    <recommendedName>
        <fullName evidence="3">asparagine synthase (glutamine-hydrolyzing)</fullName>
        <ecNumber evidence="3">6.3.5.4</ecNumber>
    </recommendedName>
</protein>
<dbReference type="eggNOG" id="COG0367">
    <property type="taxonomic scope" value="Bacteria"/>
</dbReference>
<organism evidence="13 14">
    <name type="scientific">Eubacterium cellulosolvens (strain ATCC 43171 / JCM 9499 / 6)</name>
    <name type="common">Cillobacterium cellulosolvens</name>
    <dbReference type="NCBI Taxonomy" id="633697"/>
    <lineage>
        <taxon>Bacteria</taxon>
        <taxon>Bacillati</taxon>
        <taxon>Bacillota</taxon>
        <taxon>Clostridia</taxon>
        <taxon>Eubacteriales</taxon>
        <taxon>Eubacteriaceae</taxon>
        <taxon>Eubacterium</taxon>
    </lineage>
</organism>
<dbReference type="PANTHER" id="PTHR43284:SF1">
    <property type="entry name" value="ASPARAGINE SYNTHETASE"/>
    <property type="match status" value="1"/>
</dbReference>
<dbReference type="STRING" id="633697.EubceDRAFT1_1171"/>
<evidence type="ECO:0000256" key="2">
    <source>
        <dbReference type="ARBA" id="ARBA00005752"/>
    </source>
</evidence>
<reference evidence="13 14" key="1">
    <citation type="submission" date="2010-08" db="EMBL/GenBank/DDBJ databases">
        <authorList>
            <consortium name="US DOE Joint Genome Institute (JGI-PGF)"/>
            <person name="Lucas S."/>
            <person name="Copeland A."/>
            <person name="Lapidus A."/>
            <person name="Cheng J.-F."/>
            <person name="Bruce D."/>
            <person name="Goodwin L."/>
            <person name="Pitluck S."/>
            <person name="Land M.L."/>
            <person name="Hauser L."/>
            <person name="Chang Y.-J."/>
            <person name="Anderson I.J."/>
            <person name="Johnson E."/>
            <person name="Mulhopadhyay B."/>
            <person name="Kyrpides N."/>
            <person name="Woyke T.J."/>
        </authorList>
    </citation>
    <scope>NUCLEOTIDE SEQUENCE [LARGE SCALE GENOMIC DNA]</scope>
    <source>
        <strain evidence="13 14">6</strain>
    </source>
</reference>
<dbReference type="HOGENOM" id="CLU_014658_3_0_9"/>
<dbReference type="GO" id="GO:0005524">
    <property type="term" value="F:ATP binding"/>
    <property type="evidence" value="ECO:0007669"/>
    <property type="project" value="UniProtKB-KW"/>
</dbReference>
<evidence type="ECO:0000256" key="9">
    <source>
        <dbReference type="PIRSR" id="PIRSR001589-1"/>
    </source>
</evidence>
<keyword evidence="6 9" id="KW-0061">Asparagine biosynthesis</keyword>
<keyword evidence="5 10" id="KW-0067">ATP-binding</keyword>
<evidence type="ECO:0000313" key="14">
    <source>
        <dbReference type="Proteomes" id="UP000005753"/>
    </source>
</evidence>
<proteinExistence type="inferred from homology"/>
<evidence type="ECO:0000256" key="5">
    <source>
        <dbReference type="ARBA" id="ARBA00022840"/>
    </source>
</evidence>
<evidence type="ECO:0000259" key="12">
    <source>
        <dbReference type="PROSITE" id="PS51278"/>
    </source>
</evidence>
<evidence type="ECO:0000256" key="1">
    <source>
        <dbReference type="ARBA" id="ARBA00005187"/>
    </source>
</evidence>
<dbReference type="GO" id="GO:0005829">
    <property type="term" value="C:cytosol"/>
    <property type="evidence" value="ECO:0007669"/>
    <property type="project" value="TreeGrafter"/>
</dbReference>
<dbReference type="InterPro" id="IPR029055">
    <property type="entry name" value="Ntn_hydrolases_N"/>
</dbReference>
<comment type="pathway">
    <text evidence="1">Amino-acid biosynthesis; L-asparagine biosynthesis; L-asparagine from L-aspartate (L-Gln route): step 1/1.</text>
</comment>
<evidence type="ECO:0000256" key="4">
    <source>
        <dbReference type="ARBA" id="ARBA00022741"/>
    </source>
</evidence>
<dbReference type="EMBL" id="CM001487">
    <property type="protein sequence ID" value="EIM56988.1"/>
    <property type="molecule type" value="Genomic_DNA"/>
</dbReference>
<comment type="catalytic activity">
    <reaction evidence="8">
        <text>L-aspartate + L-glutamine + ATP + H2O = L-asparagine + L-glutamate + AMP + diphosphate + H(+)</text>
        <dbReference type="Rhea" id="RHEA:12228"/>
        <dbReference type="ChEBI" id="CHEBI:15377"/>
        <dbReference type="ChEBI" id="CHEBI:15378"/>
        <dbReference type="ChEBI" id="CHEBI:29985"/>
        <dbReference type="ChEBI" id="CHEBI:29991"/>
        <dbReference type="ChEBI" id="CHEBI:30616"/>
        <dbReference type="ChEBI" id="CHEBI:33019"/>
        <dbReference type="ChEBI" id="CHEBI:58048"/>
        <dbReference type="ChEBI" id="CHEBI:58359"/>
        <dbReference type="ChEBI" id="CHEBI:456215"/>
        <dbReference type="EC" id="6.3.5.4"/>
    </reaction>
</comment>
<reference evidence="13 14" key="2">
    <citation type="submission" date="2012-02" db="EMBL/GenBank/DDBJ databases">
        <title>Improved High-Quality Draft sequence of Eubacterium cellulosolvens 6.</title>
        <authorList>
            <consortium name="US DOE Joint Genome Institute"/>
            <person name="Lucas S."/>
            <person name="Han J."/>
            <person name="Lapidus A."/>
            <person name="Cheng J.-F."/>
            <person name="Goodwin L."/>
            <person name="Pitluck S."/>
            <person name="Peters L."/>
            <person name="Mikhailova N."/>
            <person name="Gu W."/>
            <person name="Detter J.C."/>
            <person name="Han C."/>
            <person name="Tapia R."/>
            <person name="Land M."/>
            <person name="Hauser L."/>
            <person name="Kyrpides N."/>
            <person name="Ivanova N."/>
            <person name="Pagani I."/>
            <person name="Johnson E."/>
            <person name="Mukhopadhyay B."/>
            <person name="Anderson I."/>
            <person name="Woyke T."/>
        </authorList>
    </citation>
    <scope>NUCLEOTIDE SEQUENCE [LARGE SCALE GENOMIC DNA]</scope>
    <source>
        <strain evidence="13 14">6</strain>
    </source>
</reference>
<dbReference type="PROSITE" id="PS51278">
    <property type="entry name" value="GATASE_TYPE_2"/>
    <property type="match status" value="1"/>
</dbReference>
<dbReference type="Gene3D" id="3.60.20.10">
    <property type="entry name" value="Glutamine Phosphoribosylpyrophosphate, subunit 1, domain 1"/>
    <property type="match status" value="1"/>
</dbReference>
<feature type="binding site" evidence="10">
    <location>
        <position position="260"/>
    </location>
    <ligand>
        <name>ATP</name>
        <dbReference type="ChEBI" id="CHEBI:30616"/>
    </ligand>
</feature>
<keyword evidence="9" id="KW-0028">Amino-acid biosynthesis</keyword>
<dbReference type="GO" id="GO:0004066">
    <property type="term" value="F:asparagine synthase (glutamine-hydrolyzing) activity"/>
    <property type="evidence" value="ECO:0007669"/>
    <property type="project" value="UniProtKB-EC"/>
</dbReference>
<evidence type="ECO:0000256" key="11">
    <source>
        <dbReference type="PIRSR" id="PIRSR001589-3"/>
    </source>
</evidence>